<evidence type="ECO:0000313" key="4">
    <source>
        <dbReference type="Proteomes" id="UP001347174"/>
    </source>
</evidence>
<accession>A0ABZ2DF86</accession>
<dbReference type="PROSITE" id="PS51371">
    <property type="entry name" value="CBS"/>
    <property type="match status" value="1"/>
</dbReference>
<sequence length="343" mass="38715">MYSAPEELSKVAERVRSEGPQEYSVRTLLSWYRYERRSRYIVDAIRKNLEELKLTTDPDIEYAYLDGPLVFHLVEEPEIIASQFSDLHEESLGKVVTEEPEDPTQRIGKLPSANLKLISVGPNATVSEAVTLMLLYDYSQLPVMQGDRSLKGVVTWKSIGSMLALNRPCVNVRDCLDEAVVINADSSLFSAIPTIVERAFVLIEASDKTISGIVTTTDLSLQFRQLAEPFLLLGEIEMHLRRLGDGKFTRDDLSSLKDPGDVSRDINSLSDLTFGEHVRLLENPSRWSTLGLNIDRATFVEHLKEIRDIRNDVMHFDPDGTAPTELEKLRQFVRLLDALSPPQ</sequence>
<dbReference type="InterPro" id="IPR046342">
    <property type="entry name" value="CBS_dom_sf"/>
</dbReference>
<protein>
    <submittedName>
        <fullName evidence="3">CBS domain-containing protein</fullName>
    </submittedName>
</protein>
<proteinExistence type="predicted"/>
<dbReference type="Pfam" id="PF00571">
    <property type="entry name" value="CBS"/>
    <property type="match status" value="1"/>
</dbReference>
<evidence type="ECO:0000259" key="2">
    <source>
        <dbReference type="PROSITE" id="PS51371"/>
    </source>
</evidence>
<keyword evidence="4" id="KW-1185">Reference proteome</keyword>
<dbReference type="RefSeq" id="WP_338474988.1">
    <property type="nucleotide sequence ID" value="NZ_CP129946.1"/>
</dbReference>
<dbReference type="InterPro" id="IPR000644">
    <property type="entry name" value="CBS_dom"/>
</dbReference>
<dbReference type="SMART" id="SM00116">
    <property type="entry name" value="CBS"/>
    <property type="match status" value="2"/>
</dbReference>
<organism evidence="3 4">
    <name type="scientific">Pseudomonas khavaziana</name>
    <dbReference type="NCBI Taxonomy" id="2842351"/>
    <lineage>
        <taxon>Bacteria</taxon>
        <taxon>Pseudomonadati</taxon>
        <taxon>Pseudomonadota</taxon>
        <taxon>Gammaproteobacteria</taxon>
        <taxon>Pseudomonadales</taxon>
        <taxon>Pseudomonadaceae</taxon>
        <taxon>Pseudomonas</taxon>
    </lineage>
</organism>
<dbReference type="Gene3D" id="3.10.580.10">
    <property type="entry name" value="CBS-domain"/>
    <property type="match status" value="1"/>
</dbReference>
<feature type="domain" description="CBS" evidence="2">
    <location>
        <begin position="113"/>
        <end position="169"/>
    </location>
</feature>
<reference evidence="3 4" key="1">
    <citation type="submission" date="2023-07" db="EMBL/GenBank/DDBJ databases">
        <title>Plant endophyte Pseudomonas khavaziana can be used to control wheat stem rot.</title>
        <authorList>
            <person name="Guo S."/>
            <person name="Shen X."/>
        </authorList>
    </citation>
    <scope>NUCLEOTIDE SEQUENCE [LARGE SCALE GENOMIC DNA]</scope>
    <source>
        <strain evidence="3 4">SR9</strain>
    </source>
</reference>
<gene>
    <name evidence="3" type="ORF">QYQ93_15720</name>
</gene>
<evidence type="ECO:0000313" key="3">
    <source>
        <dbReference type="EMBL" id="WWA74292.1"/>
    </source>
</evidence>
<keyword evidence="1" id="KW-0129">CBS domain</keyword>
<dbReference type="EMBL" id="CP129946">
    <property type="protein sequence ID" value="WWA74292.1"/>
    <property type="molecule type" value="Genomic_DNA"/>
</dbReference>
<name>A0ABZ2DF86_9PSED</name>
<dbReference type="Proteomes" id="UP001347174">
    <property type="component" value="Chromosome"/>
</dbReference>
<evidence type="ECO:0000256" key="1">
    <source>
        <dbReference type="PROSITE-ProRule" id="PRU00703"/>
    </source>
</evidence>
<dbReference type="SUPFAM" id="SSF54631">
    <property type="entry name" value="CBS-domain pair"/>
    <property type="match status" value="1"/>
</dbReference>